<dbReference type="RefSeq" id="XP_070914079.1">
    <property type="nucleotide sequence ID" value="XM_071057978.1"/>
</dbReference>
<dbReference type="InterPro" id="IPR028994">
    <property type="entry name" value="Integrin_alpha_N"/>
</dbReference>
<dbReference type="GeneID" id="98173301"/>
<evidence type="ECO:0000256" key="4">
    <source>
        <dbReference type="SAM" id="MobiDB-lite"/>
    </source>
</evidence>
<evidence type="ECO:0000256" key="1">
    <source>
        <dbReference type="ARBA" id="ARBA00004613"/>
    </source>
</evidence>
<feature type="region of interest" description="Disordered" evidence="4">
    <location>
        <begin position="1"/>
        <end position="58"/>
    </location>
</feature>
<comment type="subcellular location">
    <subcellularLocation>
        <location evidence="1">Secreted</location>
    </subcellularLocation>
</comment>
<evidence type="ECO:0000256" key="2">
    <source>
        <dbReference type="ARBA" id="ARBA00022525"/>
    </source>
</evidence>
<sequence>MEPERTPRQPAQPPGMAGTKAVSSAEPGSSKPNAVFASAAAGSESQAKPASTTPGSLQMPTLDAATFATGKGGGALRSIGEKFRVSPSTGTLSLSVPIPVTNSRNGFRPSLNLDYDSGSGNGPFGLGWQLGMGSIARKTSHRIPQYGSGDEDVFVHSEGEDLVPVTYGEAGEVRDGYYVREYRLRVEQDRALRVERWTSMADARDVHWRTIAGDNNLTRIYGRDDSSRVFQAAAAGSQGKQIFSWLLCESHDALGNAMHFTYKAENGEGVEGVGPASSFESGRDAGLRSRMRYLKSIKYGNRTPSRRLDTWDIGHGLLTDMKWCFEVVLDYGEHDAAMPTTREIRPWAMRPDPFSACKAGFELRTYRLCRRVLMFHHFEELNRADYLVASTSFEYSEMPSGSFLQSITAHGHIWDNTNNTYVTESTAPLTLEYSQLPDISGVKMQTTKPACLQSLSVSHPNSTARWLDLDGDGAQGLLVQVNGAWFYQRNEMAAHSGTADPESESEPEVDTDLMDGFGPVRRLGAFPSVSDYNSKVSFGDLDGNGKQDLIVVDDQGRDSAYSERLADDPTGWAPLRPFPATLNRRLDEVEVKRIDLTGDGLGDLLMVDNENGEMVWHESLGKEGYSSERRSHAGQRSGLGRPRYLGMNNAGATYLVDMSGDGLEDIAEFSNGRISYWPNLGYGRFGGEVVMSNAPVMGSVDVFDFGRLRLLDVDGSGTADILYLLPHGGATVYFNHCGNSWSNGVAVPQFPRLEQLSSVFSLDLLGKGTSCLCWTGPDASTRGEPVIHYLDLAEAGKPHLLTSFRNGTGQQTRISYQTSTKFFLRDERAGRPWTTRLPFPVHVVSKVTLRDSFSQSSRVTKYAYHDGFFDGHEKVFRGFSMVETWERDEFLLAAGGAARSKRPVYHQKMWFHTGSPDLPLDLLGTFSHPMVRTALPAATGWNARYQAARALKGKELRVEKYGLDGSAKASVPYSTQDTTYDVETILQAQGKQRPGVFRVTKKEQLFCTYEREDGDPRSEHELILARNAYGDITKMATLYYGRKTAGAGDARCREWQQENRLVYSEKRYTIPVETVNDFYTPRLASTKTSHILGLPLAGIINIEDARTDPVSLLGLDVPEEPPNALPRPKGARRLQGKETQILYRRADMTGPLAPGQIEPGPVIMVDQEFELSLTPHETDAAYGASAEWLLGNSLAELMKQGGYQQLSGWDEGARAFTGYDGHWWVPSSRALFPQSRIAQADSELARARLSFFTPGASVDAFGNQSTVEMDPYRMLPVKVTDAVGNVTVAANDYRTMMPAMVTDPNGNRTGVRYGPLGDRLAVARMGKDGEQLGDDLELHASLALPADILPSFIENPTEIQARDLLMKLGKRWLHSRQPMEVRGRLLPPFRVELSRTKHAYSQEPSRLDPDAILMSVTYLSSGSSTIQTSTISSWGDNRGGGNNGQTESQWVNTGCVLRDSAGQIVKEHQPFFAREPLYQSHLEIDAPATFHFVDVLGRQVGALLPDLTWSKSAHTAWSETAWAAGDTIAIADPRADSEVGVYFRTLPPTVFPRGWQETNLNGDARSRLAAERSTGNANPVTSHLDGIGRVVSRVEGDGSGGNRTRTTAFEYNVYGDMVLEVDSLERIVQKSQYDRMKHPISVLNMDAGRHVTVVACDGHPVCSHDSRFIARRMVYDALRRHVETRVQDAPGQPEYALCVTTWGEGQVDAEKRNLRGRVASVFDQCGIRNILTYDFKGNALRKTTQLASDYHGPVDCSGEVELLPKLYESTAAYNALDQAYLTRDALGRETVRAYDLLGRVTGVKSRRLQETSTPDWTPHVNNTTYTADGLPSIIERGNGCITRFEYDTATRSIVTKTTRRSDDGALLEDLSHTYDCYRRLVRVTDGAQETVFFRNNRVEPTKDYFYDQWGRLTKATGREMVSGSGPGSLSFHASSPANPLARMGLSHSGRQMVSYTETYTYDDSNNILQLRHEVSDAATAGWTRRYVYQQPSRTDATKMGNRLSKTDIAGINDEYGYEAEGQDNAGLSGCMTSMPGFSRLRWDANKQLKAAVRPGAAPETTFFVYNADGVRVRKVTERTAPGGAPGQGIKLKETLFLDAAEIQLKYDGDGTSVRSMTTTSLITNAAQSDDSPLVLIENTNDPGKPETRGLLRYSLSPSLEVDDHARVVSYEEYSPYGVSTLVACRADIEAPSRYRFASYRRDSETGLYHCGARYYIPVLGRWLSPDPIGTADGLNVYCYCANDPVNRVDPTGTTGKFLKRFQDDHPRLRYYIGNSLKMAGVAVFAGFANAVVGPAAEKLDDKLNIQNEAVATFTASSLIYMATQLGAWGVYKAGKWLWNKCTGAQDPPTLTDVARRTSALEAWKVQLENKTLTDLKKGFEEQLTQQKADFEALLVRQGESIAQLTQQGNESTALLDSLRKGFNEINERLDRPETGFNARLKGLESDSTHFRTRLMKLEGRRRTF</sequence>
<dbReference type="InterPro" id="IPR003284">
    <property type="entry name" value="Sal_SpvB"/>
</dbReference>
<dbReference type="PANTHER" id="PTHR32305">
    <property type="match status" value="1"/>
</dbReference>
<dbReference type="PRINTS" id="PR01341">
    <property type="entry name" value="SALSPVBPROT"/>
</dbReference>
<feature type="compositionally biased region" description="Polar residues" evidence="4">
    <location>
        <begin position="43"/>
        <end position="58"/>
    </location>
</feature>
<gene>
    <name evidence="7" type="ORF">MFIFM68171_02556</name>
</gene>
<dbReference type="NCBIfam" id="TIGR03696">
    <property type="entry name" value="Rhs_assc_core"/>
    <property type="match status" value="1"/>
</dbReference>
<proteinExistence type="predicted"/>
<dbReference type="InterPro" id="IPR022044">
    <property type="entry name" value="TcdB_toxin_mid/C"/>
</dbReference>
<evidence type="ECO:0000256" key="3">
    <source>
        <dbReference type="ARBA" id="ARBA00023026"/>
    </source>
</evidence>
<keyword evidence="8" id="KW-1185">Reference proteome</keyword>
<evidence type="ECO:0000313" key="8">
    <source>
        <dbReference type="Proteomes" id="UP001628179"/>
    </source>
</evidence>
<evidence type="ECO:0000259" key="6">
    <source>
        <dbReference type="Pfam" id="PF12256"/>
    </source>
</evidence>
<organism evidence="7 8">
    <name type="scientific">Madurella fahalii</name>
    <dbReference type="NCBI Taxonomy" id="1157608"/>
    <lineage>
        <taxon>Eukaryota</taxon>
        <taxon>Fungi</taxon>
        <taxon>Dikarya</taxon>
        <taxon>Ascomycota</taxon>
        <taxon>Pezizomycotina</taxon>
        <taxon>Sordariomycetes</taxon>
        <taxon>Sordariomycetidae</taxon>
        <taxon>Sordariales</taxon>
        <taxon>Sordariales incertae sedis</taxon>
        <taxon>Madurella</taxon>
    </lineage>
</organism>
<protein>
    <submittedName>
        <fullName evidence="7">SpvB-domain-containing protein</fullName>
    </submittedName>
</protein>
<feature type="domain" description="Insecticide toxin TcdB middle/N-terminal" evidence="6">
    <location>
        <begin position="761"/>
        <end position="886"/>
    </location>
</feature>
<name>A0ABQ0G3K9_9PEZI</name>
<feature type="domain" description="Insecticide toxin TcdB middle/C-terminal" evidence="5">
    <location>
        <begin position="947"/>
        <end position="1046"/>
    </location>
</feature>
<evidence type="ECO:0000259" key="5">
    <source>
        <dbReference type="Pfam" id="PF12255"/>
    </source>
</evidence>
<keyword evidence="2" id="KW-0964">Secreted</keyword>
<dbReference type="Pfam" id="PF12256">
    <property type="entry name" value="TcdB_toxin_midN"/>
    <property type="match status" value="1"/>
</dbReference>
<dbReference type="InterPro" id="IPR022385">
    <property type="entry name" value="Rhs_assc_core"/>
</dbReference>
<dbReference type="Gene3D" id="2.180.10.10">
    <property type="entry name" value="RHS repeat-associated core"/>
    <property type="match status" value="1"/>
</dbReference>
<dbReference type="Proteomes" id="UP001628179">
    <property type="component" value="Unassembled WGS sequence"/>
</dbReference>
<dbReference type="InterPro" id="IPR022045">
    <property type="entry name" value="TcdB_toxin_mid/N"/>
</dbReference>
<accession>A0ABQ0G3K9</accession>
<reference evidence="7 8" key="1">
    <citation type="submission" date="2024-09" db="EMBL/GenBank/DDBJ databases">
        <title>Itraconazole resistance in Madurella fahalii resulting from another homologue of gene encoding cytochrome P450 14-alpha sterol demethylase (CYP51).</title>
        <authorList>
            <person name="Yoshioka I."/>
            <person name="Fahal A.H."/>
            <person name="Kaneko S."/>
            <person name="Yaguchi T."/>
        </authorList>
    </citation>
    <scope>NUCLEOTIDE SEQUENCE [LARGE SCALE GENOMIC DNA]</scope>
    <source>
        <strain evidence="7 8">IFM 68171</strain>
    </source>
</reference>
<dbReference type="Pfam" id="PF03534">
    <property type="entry name" value="SpvB"/>
    <property type="match status" value="1"/>
</dbReference>
<dbReference type="PANTHER" id="PTHR32305:SF15">
    <property type="entry name" value="PROTEIN RHSA-RELATED"/>
    <property type="match status" value="1"/>
</dbReference>
<dbReference type="InterPro" id="IPR050708">
    <property type="entry name" value="T6SS_VgrG/RHS"/>
</dbReference>
<dbReference type="EMBL" id="BAAFSV010000001">
    <property type="protein sequence ID" value="GAB1312346.1"/>
    <property type="molecule type" value="Genomic_DNA"/>
</dbReference>
<dbReference type="Pfam" id="PF12255">
    <property type="entry name" value="TcdB_toxin_midC"/>
    <property type="match status" value="1"/>
</dbReference>
<evidence type="ECO:0000313" key="7">
    <source>
        <dbReference type="EMBL" id="GAB1312346.1"/>
    </source>
</evidence>
<keyword evidence="3" id="KW-0843">Virulence</keyword>
<dbReference type="SUPFAM" id="SSF69318">
    <property type="entry name" value="Integrin alpha N-terminal domain"/>
    <property type="match status" value="1"/>
</dbReference>
<comment type="caution">
    <text evidence="7">The sequence shown here is derived from an EMBL/GenBank/DDBJ whole genome shotgun (WGS) entry which is preliminary data.</text>
</comment>